<feature type="transmembrane region" description="Helical" evidence="5">
    <location>
        <begin position="192"/>
        <end position="208"/>
    </location>
</feature>
<evidence type="ECO:0000256" key="4">
    <source>
        <dbReference type="ARBA" id="ARBA00023136"/>
    </source>
</evidence>
<dbReference type="SUPFAM" id="SSF144091">
    <property type="entry name" value="Rhomboid-like"/>
    <property type="match status" value="1"/>
</dbReference>
<name>A0A0D2WPU0_CAPO3</name>
<dbReference type="Proteomes" id="UP000008743">
    <property type="component" value="Unassembled WGS sequence"/>
</dbReference>
<sequence>MASRLQAVQSKIFEGLSATPPVSRSLCIATLVGWLLSLTEFYGYIALTPAFVVPPHIYIWTFFTAAFAEPRFITAVVCAMSILMIGKFIEPLWGGKELARFISIVNVGTNVATFLVIVLAFRLYGEEQLIYAHCGGLIGVLAGSSVVFKQLTPEYSVNMLVVSVRTKHFPSAIILLCLLLAVFRISPPQDVLFVWFGIVTSWVYLRFFQPREGSRGDLGDVFSLASFFPEAVQPAVNKVSTSIYGLLQSVHIVPPWPTNNSNTMSQQQAGSLLYTIGTGPTAFRPVVPAAVSSSQSQIMTAATPIPIGDAKPVDAERRRQLALKALDMRLGLDPNEQGDNQV</sequence>
<feature type="non-terminal residue" evidence="6">
    <location>
        <position position="1"/>
    </location>
</feature>
<dbReference type="GO" id="GO:0005794">
    <property type="term" value="C:Golgi apparatus"/>
    <property type="evidence" value="ECO:0007669"/>
    <property type="project" value="TreeGrafter"/>
</dbReference>
<dbReference type="InterPro" id="IPR013861">
    <property type="entry name" value="TMEM115/Pdh1/Rbl19"/>
</dbReference>
<dbReference type="InParanoid" id="A0A0D2WPU0"/>
<evidence type="ECO:0000256" key="3">
    <source>
        <dbReference type="ARBA" id="ARBA00022989"/>
    </source>
</evidence>
<feature type="transmembrane region" description="Helical" evidence="5">
    <location>
        <begin position="169"/>
        <end position="186"/>
    </location>
</feature>
<feature type="transmembrane region" description="Helical" evidence="5">
    <location>
        <begin position="130"/>
        <end position="148"/>
    </location>
</feature>
<dbReference type="OrthoDB" id="73612at2759"/>
<dbReference type="SMART" id="SM01160">
    <property type="entry name" value="DUF1751"/>
    <property type="match status" value="1"/>
</dbReference>
<dbReference type="Pfam" id="PF08551">
    <property type="entry name" value="DUF1751"/>
    <property type="match status" value="1"/>
</dbReference>
<protein>
    <recommendedName>
        <fullName evidence="8">Transmembrane protein 115</fullName>
    </recommendedName>
</protein>
<dbReference type="PANTHER" id="PTHR13377">
    <property type="entry name" value="PLACENTAL PROTEIN 6"/>
    <property type="match status" value="1"/>
</dbReference>
<evidence type="ECO:0000256" key="2">
    <source>
        <dbReference type="ARBA" id="ARBA00022692"/>
    </source>
</evidence>
<dbReference type="PhylomeDB" id="A0A0D2WPU0"/>
<dbReference type="InterPro" id="IPR035952">
    <property type="entry name" value="Rhomboid-like_sf"/>
</dbReference>
<comment type="subcellular location">
    <subcellularLocation>
        <location evidence="1">Membrane</location>
        <topology evidence="1">Multi-pass membrane protein</topology>
    </subcellularLocation>
</comment>
<feature type="transmembrane region" description="Helical" evidence="5">
    <location>
        <begin position="57"/>
        <end position="86"/>
    </location>
</feature>
<dbReference type="GO" id="GO:0016020">
    <property type="term" value="C:membrane"/>
    <property type="evidence" value="ECO:0007669"/>
    <property type="project" value="UniProtKB-SubCell"/>
</dbReference>
<gene>
    <name evidence="6" type="ORF">CAOG_004290</name>
</gene>
<dbReference type="PANTHER" id="PTHR13377:SF3">
    <property type="entry name" value="TRANSMEMBRANE PROTEIN 115"/>
    <property type="match status" value="1"/>
</dbReference>
<dbReference type="AlphaFoldDB" id="A0A0D2WPU0"/>
<keyword evidence="2 5" id="KW-0812">Transmembrane</keyword>
<dbReference type="EMBL" id="KE346365">
    <property type="protein sequence ID" value="KJE93510.1"/>
    <property type="molecule type" value="Genomic_DNA"/>
</dbReference>
<proteinExistence type="predicted"/>
<feature type="transmembrane region" description="Helical" evidence="5">
    <location>
        <begin position="26"/>
        <end position="45"/>
    </location>
</feature>
<evidence type="ECO:0000256" key="5">
    <source>
        <dbReference type="SAM" id="Phobius"/>
    </source>
</evidence>
<evidence type="ECO:0000313" key="7">
    <source>
        <dbReference type="Proteomes" id="UP000008743"/>
    </source>
</evidence>
<dbReference type="GO" id="GO:0006890">
    <property type="term" value="P:retrograde vesicle-mediated transport, Golgi to endoplasmic reticulum"/>
    <property type="evidence" value="ECO:0007669"/>
    <property type="project" value="InterPro"/>
</dbReference>
<evidence type="ECO:0008006" key="8">
    <source>
        <dbReference type="Google" id="ProtNLM"/>
    </source>
</evidence>
<dbReference type="OMA" id="EIHFWEV"/>
<keyword evidence="4 5" id="KW-0472">Membrane</keyword>
<evidence type="ECO:0000313" key="6">
    <source>
        <dbReference type="EMBL" id="KJE93510.1"/>
    </source>
</evidence>
<keyword evidence="3 5" id="KW-1133">Transmembrane helix</keyword>
<accession>A0A0D2WPU0</accession>
<reference evidence="7" key="1">
    <citation type="submission" date="2011-02" db="EMBL/GenBank/DDBJ databases">
        <title>The Genome Sequence of Capsaspora owczarzaki ATCC 30864.</title>
        <authorList>
            <person name="Russ C."/>
            <person name="Cuomo C."/>
            <person name="Burger G."/>
            <person name="Gray M.W."/>
            <person name="Holland P.W.H."/>
            <person name="King N."/>
            <person name="Lang F.B.F."/>
            <person name="Roger A.J."/>
            <person name="Ruiz-Trillo I."/>
            <person name="Young S.K."/>
            <person name="Zeng Q."/>
            <person name="Gargeya S."/>
            <person name="Alvarado L."/>
            <person name="Berlin A."/>
            <person name="Chapman S.B."/>
            <person name="Chen Z."/>
            <person name="Freedman E."/>
            <person name="Gellesch M."/>
            <person name="Goldberg J."/>
            <person name="Griggs A."/>
            <person name="Gujja S."/>
            <person name="Heilman E."/>
            <person name="Heiman D."/>
            <person name="Howarth C."/>
            <person name="Mehta T."/>
            <person name="Neiman D."/>
            <person name="Pearson M."/>
            <person name="Roberts A."/>
            <person name="Saif S."/>
            <person name="Shea T."/>
            <person name="Shenoy N."/>
            <person name="Sisk P."/>
            <person name="Stolte C."/>
            <person name="Sykes S."/>
            <person name="White J."/>
            <person name="Yandava C."/>
            <person name="Haas B."/>
            <person name="Nusbaum C."/>
            <person name="Birren B."/>
        </authorList>
    </citation>
    <scope>NUCLEOTIDE SEQUENCE</scope>
    <source>
        <strain evidence="7">ATCC 30864</strain>
    </source>
</reference>
<organism evidence="6 7">
    <name type="scientific">Capsaspora owczarzaki (strain ATCC 30864)</name>
    <dbReference type="NCBI Taxonomy" id="595528"/>
    <lineage>
        <taxon>Eukaryota</taxon>
        <taxon>Filasterea</taxon>
        <taxon>Capsaspora</taxon>
    </lineage>
</organism>
<keyword evidence="7" id="KW-1185">Reference proteome</keyword>
<feature type="transmembrane region" description="Helical" evidence="5">
    <location>
        <begin position="98"/>
        <end position="124"/>
    </location>
</feature>
<dbReference type="eggNOG" id="KOG2890">
    <property type="taxonomic scope" value="Eukaryota"/>
</dbReference>
<dbReference type="FunFam" id="1.20.1540.10:FF:000004">
    <property type="entry name" value="Transmembrane protein 115"/>
    <property type="match status" value="1"/>
</dbReference>
<evidence type="ECO:0000256" key="1">
    <source>
        <dbReference type="ARBA" id="ARBA00004141"/>
    </source>
</evidence>
<dbReference type="STRING" id="595528.A0A0D2WPU0"/>